<dbReference type="RefSeq" id="WP_025408911.1">
    <property type="nucleotide sequence ID" value="NZ_CP005767.1"/>
</dbReference>
<evidence type="ECO:0000313" key="1">
    <source>
        <dbReference type="EMBL" id="AHH11716.1"/>
    </source>
</evidence>
<dbReference type="Pfam" id="PF03196">
    <property type="entry name" value="DUF261"/>
    <property type="match status" value="1"/>
</dbReference>
<name>W5T321_9SPIR</name>
<organism evidence="1">
    <name type="scientific">Borrelia coriaceae ATCC 43381</name>
    <dbReference type="NCBI Taxonomy" id="1408429"/>
    <lineage>
        <taxon>Bacteria</taxon>
        <taxon>Pseudomonadati</taxon>
        <taxon>Spirochaetota</taxon>
        <taxon>Spirochaetia</taxon>
        <taxon>Spirochaetales</taxon>
        <taxon>Borreliaceae</taxon>
        <taxon>Borrelia</taxon>
    </lineage>
</organism>
<sequence>MISKFFMFLYDFAYKMLKDYFIKKYKSELLEGAVEGAVSLEDSSYRVIRKIKEIEKHKLVVPFQYNFNEQNTAICKFGCYFLCILFIAFVVKEIKDSIEKCFDKFEVNLLFKSLANAGCIKDVNAYILSPNLMFKQLGVDRDIYYLDVHCSPDDYKPDDCDILVGKYKDSNNDLYHFVIIDNDLSSIIWDSLGSAKAVRNGKLDSLRVFKIVDPSLVRGMRQRLSLYSDQFKNN</sequence>
<accession>W5T321</accession>
<reference evidence="1" key="1">
    <citation type="submission" date="2013-04" db="EMBL/GenBank/DDBJ databases">
        <title>Comparative Genomics of Relapsing Fever Spirochetes.</title>
        <authorList>
            <person name="Schwan T.G."/>
            <person name="Raffel S.J."/>
            <person name="Porcella S.F."/>
            <person name="Martens C.A."/>
            <person name="Bruno D.P."/>
            <person name="Ricklefs S.M."/>
            <person name="Barbian K.B."/>
        </authorList>
    </citation>
    <scope>NUCLEOTIDE SEQUENCE</scope>
    <source>
        <strain evidence="1">Co53</strain>
        <plasmid evidence="1">unnamed</plasmid>
    </source>
</reference>
<geneLocation type="plasmid" evidence="1">
    <name>unnamed</name>
</geneLocation>
<protein>
    <submittedName>
        <fullName evidence="1">Uncharacterized protein</fullName>
    </submittedName>
</protein>
<gene>
    <name evidence="1" type="ORF">BCO_0121800</name>
</gene>
<keyword evidence="1" id="KW-0614">Plasmid</keyword>
<dbReference type="HOGENOM" id="CLU_1202915_0_0_12"/>
<dbReference type="AlphaFoldDB" id="W5T321"/>
<dbReference type="InterPro" id="IPR004884">
    <property type="entry name" value="DUF261"/>
</dbReference>
<dbReference type="EMBL" id="CP005767">
    <property type="protein sequence ID" value="AHH11716.1"/>
    <property type="molecule type" value="Genomic_DNA"/>
</dbReference>
<proteinExistence type="predicted"/>